<dbReference type="EMBL" id="FNQO01000001">
    <property type="protein sequence ID" value="SDZ99121.1"/>
    <property type="molecule type" value="Genomic_DNA"/>
</dbReference>
<dbReference type="STRING" id="658218.SAMN05216562_1569"/>
<proteinExistence type="predicted"/>
<gene>
    <name evidence="1" type="ORF">SAMN05216562_1569</name>
</gene>
<name>A0A1H3XJL4_9GAMM</name>
<protein>
    <submittedName>
        <fullName evidence="1">Uncharacterized protein</fullName>
    </submittedName>
</protein>
<accession>A0A1H3XJL4</accession>
<dbReference type="AlphaFoldDB" id="A0A1H3XJL4"/>
<evidence type="ECO:0000313" key="1">
    <source>
        <dbReference type="EMBL" id="SDZ99121.1"/>
    </source>
</evidence>
<evidence type="ECO:0000313" key="2">
    <source>
        <dbReference type="Proteomes" id="UP000198658"/>
    </source>
</evidence>
<sequence length="63" mass="7044">MTADTCHLPGQASVEQVRVQLLQAFTQPDPIRKSTGRADYQRGYTYRDSGDCATVEPFEKPLV</sequence>
<dbReference type="RefSeq" id="WP_091386718.1">
    <property type="nucleotide sequence ID" value="NZ_FNQO01000001.1"/>
</dbReference>
<reference evidence="2" key="1">
    <citation type="submission" date="2016-10" db="EMBL/GenBank/DDBJ databases">
        <authorList>
            <person name="Varghese N."/>
            <person name="Submissions S."/>
        </authorList>
    </citation>
    <scope>NUCLEOTIDE SEQUENCE [LARGE SCALE GENOMIC DNA]</scope>
    <source>
        <strain evidence="2">CGMCC 1.10657</strain>
    </source>
</reference>
<dbReference type="Proteomes" id="UP000198658">
    <property type="component" value="Unassembled WGS sequence"/>
</dbReference>
<organism evidence="1 2">
    <name type="scientific">Microbulbifer marinus</name>
    <dbReference type="NCBI Taxonomy" id="658218"/>
    <lineage>
        <taxon>Bacteria</taxon>
        <taxon>Pseudomonadati</taxon>
        <taxon>Pseudomonadota</taxon>
        <taxon>Gammaproteobacteria</taxon>
        <taxon>Cellvibrionales</taxon>
        <taxon>Microbulbiferaceae</taxon>
        <taxon>Microbulbifer</taxon>
    </lineage>
</organism>
<keyword evidence="2" id="KW-1185">Reference proteome</keyword>